<accession>D8Q6N8</accession>
<dbReference type="Proteomes" id="UP000007431">
    <property type="component" value="Unassembled WGS sequence"/>
</dbReference>
<name>D8Q6N8_SCHCM</name>
<evidence type="ECO:0000313" key="1">
    <source>
        <dbReference type="EMBL" id="EFI95889.1"/>
    </source>
</evidence>
<gene>
    <name evidence="1" type="ORF">SCHCODRAFT_235188</name>
</gene>
<keyword evidence="2" id="KW-1185">Reference proteome</keyword>
<dbReference type="HOGENOM" id="CLU_531162_0_0_1"/>
<proteinExistence type="predicted"/>
<dbReference type="EMBL" id="GL377307">
    <property type="protein sequence ID" value="EFI95889.1"/>
    <property type="molecule type" value="Genomic_DNA"/>
</dbReference>
<evidence type="ECO:0000313" key="2">
    <source>
        <dbReference type="Proteomes" id="UP000007431"/>
    </source>
</evidence>
<reference evidence="1 2" key="1">
    <citation type="journal article" date="2010" name="Nat. Biotechnol.">
        <title>Genome sequence of the model mushroom Schizophyllum commune.</title>
        <authorList>
            <person name="Ohm R.A."/>
            <person name="de Jong J.F."/>
            <person name="Lugones L.G."/>
            <person name="Aerts A."/>
            <person name="Kothe E."/>
            <person name="Stajich J.E."/>
            <person name="de Vries R.P."/>
            <person name="Record E."/>
            <person name="Levasseur A."/>
            <person name="Baker S.E."/>
            <person name="Bartholomew K.A."/>
            <person name="Coutinho P.M."/>
            <person name="Erdmann S."/>
            <person name="Fowler T.J."/>
            <person name="Gathman A.C."/>
            <person name="Lombard V."/>
            <person name="Henrissat B."/>
            <person name="Knabe N."/>
            <person name="Kuees U."/>
            <person name="Lilly W.W."/>
            <person name="Lindquist E."/>
            <person name="Lucas S."/>
            <person name="Magnuson J.K."/>
            <person name="Piumi F."/>
            <person name="Raudaskoski M."/>
            <person name="Salamov A."/>
            <person name="Schmutz J."/>
            <person name="Schwarze F.W.M.R."/>
            <person name="vanKuyk P.A."/>
            <person name="Horton J.S."/>
            <person name="Grigoriev I.V."/>
            <person name="Woesten H.A.B."/>
        </authorList>
    </citation>
    <scope>NUCLEOTIDE SEQUENCE [LARGE SCALE GENOMIC DNA]</scope>
    <source>
        <strain evidence="2">H4-8 / FGSC 9210</strain>
    </source>
</reference>
<organism evidence="2">
    <name type="scientific">Schizophyllum commune (strain H4-8 / FGSC 9210)</name>
    <name type="common">Split gill fungus</name>
    <dbReference type="NCBI Taxonomy" id="578458"/>
    <lineage>
        <taxon>Eukaryota</taxon>
        <taxon>Fungi</taxon>
        <taxon>Dikarya</taxon>
        <taxon>Basidiomycota</taxon>
        <taxon>Agaricomycotina</taxon>
        <taxon>Agaricomycetes</taxon>
        <taxon>Agaricomycetidae</taxon>
        <taxon>Agaricales</taxon>
        <taxon>Schizophyllaceae</taxon>
        <taxon>Schizophyllum</taxon>
    </lineage>
</organism>
<protein>
    <submittedName>
        <fullName evidence="1">Uncharacterized protein</fullName>
    </submittedName>
</protein>
<dbReference type="VEuPathDB" id="FungiDB:SCHCODRAFT_02702541"/>
<sequence>MSFSALSTESDFQRDLDTMHDALRALSANDRDSSAYATLKSLLRGSLALSALNIEPPFDAPAEALHRWSNIFSAVNRCFMCLSNLYELAREKKHRFGHLIESPPVPLAKALQWIEYMHPAKAGRLLVASGEQQYDFLHYCVFLRMLLVCGKDYMARFVYENPRIFTITLDVWLFHPTYIAQGHYCNINYVAITLEVCAAHNGLVLSIPHIGAETTYDVYGAELNQLVHGRHSQFLRCLIVHIRRLLLLGIESEDSMRVWYHYFQTMITVLRHEWLKGAKIPRDLIRLVIAGVRHCLRNGEAFPQIGRDIADRAALILVAMMSSEENMRNTTRAFEVGVIPFFFEINAILGRLDSIRKLELCIGDSFWSLRLLRLFRLQLRQAVESGVVSAQQLAKGKILVDLSTSRWKAYMAMRHNRNWQALIACNNTDTSITSIFKDPIDRVVCLVVNMGGCAAEEEDPYGYAVEMVARDEKDEDPTRIQIWVRLTVEGKPVMHRLPFTYGPEDFGAGAINV</sequence>
<dbReference type="AlphaFoldDB" id="D8Q6N8"/>
<dbReference type="InParanoid" id="D8Q6N8"/>